<evidence type="ECO:0000313" key="4">
    <source>
        <dbReference type="Proteomes" id="UP001054892"/>
    </source>
</evidence>
<name>A0A6J4ECW2_9PSED</name>
<dbReference type="EMBL" id="BQKM01000005">
    <property type="protein sequence ID" value="GJN53143.1"/>
    <property type="molecule type" value="Genomic_DNA"/>
</dbReference>
<dbReference type="RefSeq" id="WP_173178567.1">
    <property type="nucleotide sequence ID" value="NZ_AP023189.1"/>
</dbReference>
<keyword evidence="4" id="KW-1185">Reference proteome</keyword>
<evidence type="ECO:0000313" key="2">
    <source>
        <dbReference type="EMBL" id="GJN53143.1"/>
    </source>
</evidence>
<proteinExistence type="predicted"/>
<sequence>MLDLDEPPRLTPPLPFPTALAPREDVWSKTHLPGQARTLSFTILAEADADILSRLLAYFAQLQLVPQWLEATRQGDDLLLRLRQDGLTLHRAEVIAQKMRSLVSVFSVDVQPAAS</sequence>
<gene>
    <name evidence="1" type="ORF">TUM18999_58380</name>
    <name evidence="2" type="ORF">TUM20286_28950</name>
</gene>
<accession>A0A6J4ECW2</accession>
<reference evidence="1 3" key="1">
    <citation type="submission" date="2020-05" db="EMBL/GenBank/DDBJ databases">
        <title>Characterization of novel class B3 metallo-beta-lactamase from novel Pseudomonas species.</title>
        <authorList>
            <person name="Yamada K."/>
            <person name="Aoki K."/>
            <person name="Ishii Y."/>
        </authorList>
    </citation>
    <scope>NUCLEOTIDE SEQUENCE [LARGE SCALE GENOMIC DNA]</scope>
    <source>
        <strain evidence="1 3">TUM18999</strain>
        <strain evidence="2 4">TUM20286</strain>
    </source>
</reference>
<dbReference type="Proteomes" id="UP000509383">
    <property type="component" value="Chromosome"/>
</dbReference>
<dbReference type="EMBL" id="AP023189">
    <property type="protein sequence ID" value="BCG27647.1"/>
    <property type="molecule type" value="Genomic_DNA"/>
</dbReference>
<evidence type="ECO:0000313" key="3">
    <source>
        <dbReference type="Proteomes" id="UP000509383"/>
    </source>
</evidence>
<dbReference type="Proteomes" id="UP001054892">
    <property type="component" value="Unassembled WGS sequence"/>
</dbReference>
<protein>
    <submittedName>
        <fullName evidence="1">Uncharacterized protein</fullName>
    </submittedName>
</protein>
<organism evidence="1 3">
    <name type="scientific">Pseudomonas tohonis</name>
    <dbReference type="NCBI Taxonomy" id="2725477"/>
    <lineage>
        <taxon>Bacteria</taxon>
        <taxon>Pseudomonadati</taxon>
        <taxon>Pseudomonadota</taxon>
        <taxon>Gammaproteobacteria</taxon>
        <taxon>Pseudomonadales</taxon>
        <taxon>Pseudomonadaceae</taxon>
        <taxon>Pseudomonas</taxon>
    </lineage>
</organism>
<dbReference type="AlphaFoldDB" id="A0A6J4ECW2"/>
<evidence type="ECO:0000313" key="1">
    <source>
        <dbReference type="EMBL" id="BCG27647.1"/>
    </source>
</evidence>
<dbReference type="KEGG" id="ptw:TUM18999_58380"/>